<reference evidence="1 2" key="1">
    <citation type="journal article" date="2018" name="Front. Microbiol.">
        <title>Genome-Wide Analysis of Corynespora cassiicola Leaf Fall Disease Putative Effectors.</title>
        <authorList>
            <person name="Lopez D."/>
            <person name="Ribeiro S."/>
            <person name="Label P."/>
            <person name="Fumanal B."/>
            <person name="Venisse J.S."/>
            <person name="Kohler A."/>
            <person name="de Oliveira R.R."/>
            <person name="Labutti K."/>
            <person name="Lipzen A."/>
            <person name="Lail K."/>
            <person name="Bauer D."/>
            <person name="Ohm R.A."/>
            <person name="Barry K.W."/>
            <person name="Spatafora J."/>
            <person name="Grigoriev I.V."/>
            <person name="Martin F.M."/>
            <person name="Pujade-Renaud V."/>
        </authorList>
    </citation>
    <scope>NUCLEOTIDE SEQUENCE [LARGE SCALE GENOMIC DNA]</scope>
    <source>
        <strain evidence="1 2">Philippines</strain>
    </source>
</reference>
<proteinExistence type="predicted"/>
<keyword evidence="2" id="KW-1185">Reference proteome</keyword>
<organism evidence="1 2">
    <name type="scientific">Corynespora cassiicola Philippines</name>
    <dbReference type="NCBI Taxonomy" id="1448308"/>
    <lineage>
        <taxon>Eukaryota</taxon>
        <taxon>Fungi</taxon>
        <taxon>Dikarya</taxon>
        <taxon>Ascomycota</taxon>
        <taxon>Pezizomycotina</taxon>
        <taxon>Dothideomycetes</taxon>
        <taxon>Pleosporomycetidae</taxon>
        <taxon>Pleosporales</taxon>
        <taxon>Corynesporascaceae</taxon>
        <taxon>Corynespora</taxon>
    </lineage>
</organism>
<sequence length="150" mass="15571">MRARYVTANRKRIAYVISFPSISCGGAGTAECRGNFGGGAQSDAVDRWARKRLRARRPTCQDMDGDVPVAGRVADGTLGVVHRIRGHAVGLTEAQGNAVAGCLDPGNSQSAGGPGSERGCLARADLSRHPKQPSALVCAVAFRPAITPTS</sequence>
<accession>A0A2T2NK76</accession>
<dbReference type="EMBL" id="KZ678136">
    <property type="protein sequence ID" value="PSN65841.1"/>
    <property type="molecule type" value="Genomic_DNA"/>
</dbReference>
<evidence type="ECO:0000313" key="1">
    <source>
        <dbReference type="EMBL" id="PSN65841.1"/>
    </source>
</evidence>
<dbReference type="AlphaFoldDB" id="A0A2T2NK76"/>
<protein>
    <submittedName>
        <fullName evidence="1">Uncharacterized protein</fullName>
    </submittedName>
</protein>
<dbReference type="Proteomes" id="UP000240883">
    <property type="component" value="Unassembled WGS sequence"/>
</dbReference>
<name>A0A2T2NK76_CORCC</name>
<evidence type="ECO:0000313" key="2">
    <source>
        <dbReference type="Proteomes" id="UP000240883"/>
    </source>
</evidence>
<gene>
    <name evidence="1" type="ORF">BS50DRAFT_398739</name>
</gene>